<dbReference type="GO" id="GO:0004764">
    <property type="term" value="F:shikimate 3-dehydrogenase (NADP+) activity"/>
    <property type="evidence" value="ECO:0007669"/>
    <property type="project" value="UniProtKB-EC"/>
</dbReference>
<feature type="domain" description="Shikimate dehydrogenase substrate binding N-terminal" evidence="4">
    <location>
        <begin position="6"/>
        <end position="88"/>
    </location>
</feature>
<organism evidence="5 6">
    <name type="scientific">Chitinophaga flava</name>
    <dbReference type="NCBI Taxonomy" id="2259036"/>
    <lineage>
        <taxon>Bacteria</taxon>
        <taxon>Pseudomonadati</taxon>
        <taxon>Bacteroidota</taxon>
        <taxon>Chitinophagia</taxon>
        <taxon>Chitinophagales</taxon>
        <taxon>Chitinophagaceae</taxon>
        <taxon>Chitinophaga</taxon>
    </lineage>
</organism>
<dbReference type="InterPro" id="IPR046346">
    <property type="entry name" value="Aminoacid_DH-like_N_sf"/>
</dbReference>
<dbReference type="RefSeq" id="WP_113617175.1">
    <property type="nucleotide sequence ID" value="NZ_QFFJ01000002.1"/>
</dbReference>
<evidence type="ECO:0000259" key="4">
    <source>
        <dbReference type="Pfam" id="PF08501"/>
    </source>
</evidence>
<comment type="caution">
    <text evidence="5">The sequence shown here is derived from an EMBL/GenBank/DDBJ whole genome shotgun (WGS) entry which is preliminary data.</text>
</comment>
<dbReference type="PANTHER" id="PTHR21089:SF1">
    <property type="entry name" value="BIFUNCTIONAL 3-DEHYDROQUINATE DEHYDRATASE_SHIKIMATE DEHYDROGENASE, CHLOROPLASTIC"/>
    <property type="match status" value="1"/>
</dbReference>
<dbReference type="SUPFAM" id="SSF53223">
    <property type="entry name" value="Aminoacid dehydrogenase-like, N-terminal domain"/>
    <property type="match status" value="1"/>
</dbReference>
<dbReference type="GO" id="GO:0050661">
    <property type="term" value="F:NADP binding"/>
    <property type="evidence" value="ECO:0007669"/>
    <property type="project" value="TreeGrafter"/>
</dbReference>
<dbReference type="GO" id="GO:0019632">
    <property type="term" value="P:shikimate metabolic process"/>
    <property type="evidence" value="ECO:0007669"/>
    <property type="project" value="TreeGrafter"/>
</dbReference>
<dbReference type="Proteomes" id="UP000253410">
    <property type="component" value="Unassembled WGS sequence"/>
</dbReference>
<dbReference type="CDD" id="cd01065">
    <property type="entry name" value="NAD_bind_Shikimate_DH"/>
    <property type="match status" value="1"/>
</dbReference>
<proteinExistence type="predicted"/>
<dbReference type="Gene3D" id="3.40.50.720">
    <property type="entry name" value="NAD(P)-binding Rossmann-like Domain"/>
    <property type="match status" value="1"/>
</dbReference>
<evidence type="ECO:0000313" key="6">
    <source>
        <dbReference type="Proteomes" id="UP000253410"/>
    </source>
</evidence>
<evidence type="ECO:0000256" key="2">
    <source>
        <dbReference type="ARBA" id="ARBA00023002"/>
    </source>
</evidence>
<evidence type="ECO:0000256" key="1">
    <source>
        <dbReference type="ARBA" id="ARBA00004871"/>
    </source>
</evidence>
<keyword evidence="6" id="KW-1185">Reference proteome</keyword>
<keyword evidence="2 5" id="KW-0560">Oxidoreductase</keyword>
<dbReference type="GO" id="GO:0009423">
    <property type="term" value="P:chorismate biosynthetic process"/>
    <property type="evidence" value="ECO:0007669"/>
    <property type="project" value="TreeGrafter"/>
</dbReference>
<accession>A0A365XQ06</accession>
<evidence type="ECO:0000256" key="3">
    <source>
        <dbReference type="ARBA" id="ARBA00023141"/>
    </source>
</evidence>
<protein>
    <submittedName>
        <fullName evidence="5">Shikimate dehydrogenase</fullName>
        <ecNumber evidence="5">1.1.1.25</ecNumber>
    </submittedName>
</protein>
<dbReference type="GO" id="GO:0009073">
    <property type="term" value="P:aromatic amino acid family biosynthetic process"/>
    <property type="evidence" value="ECO:0007669"/>
    <property type="project" value="UniProtKB-KW"/>
</dbReference>
<dbReference type="Pfam" id="PF08501">
    <property type="entry name" value="Shikimate_dh_N"/>
    <property type="match status" value="1"/>
</dbReference>
<name>A0A365XQ06_9BACT</name>
<reference evidence="5 6" key="1">
    <citation type="submission" date="2018-05" db="EMBL/GenBank/DDBJ databases">
        <title>Chitinophaga sp. K3CV102501T nov., isolated from isolated from a monsoon evergreen broad-leaved forest soil.</title>
        <authorList>
            <person name="Lv Y."/>
        </authorList>
    </citation>
    <scope>NUCLEOTIDE SEQUENCE [LARGE SCALE GENOMIC DNA]</scope>
    <source>
        <strain evidence="5 6">GDMCC 1.1325</strain>
    </source>
</reference>
<dbReference type="OrthoDB" id="9792692at2"/>
<sequence length="244" mass="27328">MKTYGLIGYPLSHSFSKGFFTKKFEAENITGHQYETFPIPAITEFPGLLAQHPDLCGLNVTIPYKEQVIPYLDELSDAAARIGAVNCIRFKDGRKKGFNTDVIGFRNSLQPLLQPYHNRALVLGTGGAAKAVMYALQELNIPYTVVSRNAGDDTIAYSSLNEQMMETHTVIINTTPLGMYPNIHECPDIPYQYISSHHLLYDLVYNPPETMFLQKGLAQGAVTKNGHEMLILQAEASWDIWNEQ</sequence>
<dbReference type="SUPFAM" id="SSF51735">
    <property type="entry name" value="NAD(P)-binding Rossmann-fold domains"/>
    <property type="match status" value="1"/>
</dbReference>
<dbReference type="InterPro" id="IPR036291">
    <property type="entry name" value="NAD(P)-bd_dom_sf"/>
</dbReference>
<dbReference type="AlphaFoldDB" id="A0A365XQ06"/>
<keyword evidence="3" id="KW-0057">Aromatic amino acid biosynthesis</keyword>
<dbReference type="InterPro" id="IPR013708">
    <property type="entry name" value="Shikimate_DH-bd_N"/>
</dbReference>
<dbReference type="EC" id="1.1.1.25" evidence="5"/>
<dbReference type="EMBL" id="QFFJ01000002">
    <property type="protein sequence ID" value="RBL88432.1"/>
    <property type="molecule type" value="Genomic_DNA"/>
</dbReference>
<dbReference type="PANTHER" id="PTHR21089">
    <property type="entry name" value="SHIKIMATE DEHYDROGENASE"/>
    <property type="match status" value="1"/>
</dbReference>
<dbReference type="InterPro" id="IPR022893">
    <property type="entry name" value="Shikimate_DH_fam"/>
</dbReference>
<keyword evidence="3" id="KW-0028">Amino-acid biosynthesis</keyword>
<dbReference type="Gene3D" id="3.40.50.10860">
    <property type="entry name" value="Leucine Dehydrogenase, chain A, domain 1"/>
    <property type="match status" value="1"/>
</dbReference>
<comment type="pathway">
    <text evidence="1">Metabolic intermediate biosynthesis; chorismate biosynthesis; chorismate from D-erythrose 4-phosphate and phosphoenolpyruvate: step 4/7.</text>
</comment>
<gene>
    <name evidence="5" type="primary">aroE</name>
    <name evidence="5" type="ORF">DF182_17730</name>
</gene>
<dbReference type="GO" id="GO:0005829">
    <property type="term" value="C:cytosol"/>
    <property type="evidence" value="ECO:0007669"/>
    <property type="project" value="TreeGrafter"/>
</dbReference>
<evidence type="ECO:0000313" key="5">
    <source>
        <dbReference type="EMBL" id="RBL88432.1"/>
    </source>
</evidence>